<dbReference type="AlphaFoldDB" id="A0A415DS62"/>
<dbReference type="RefSeq" id="WP_118336760.1">
    <property type="nucleotide sequence ID" value="NZ_AP025567.1"/>
</dbReference>
<evidence type="ECO:0000313" key="1">
    <source>
        <dbReference type="EMBL" id="RHJ82523.1"/>
    </source>
</evidence>
<dbReference type="Gene3D" id="1.10.1070.20">
    <property type="match status" value="1"/>
</dbReference>
<keyword evidence="2" id="KW-1185">Reference proteome</keyword>
<accession>A0A415DS62</accession>
<sequence>MFYTLMNMGREIVRFRTYRNEYGTVRADDVKVLQQDLLPQEYTGDVIRFIEGRKAPKHRKHVQSILKQLGAEDVEGFIRVSSAASLTDTFWVRDEEAPKTWEEVSLYRNDFDENIARIAFEGGSGTLSTTTPELSVDGNYAKCWIKEDQGLFLLKRGSETYGREVFAEYYASQLAEAICNESVIYDLVQHHGHLATKCGIFTSEAKGFSPMMYHVENPHSVSVKEALAIIEKYGDGDNFRRMMVFDALTLNIDRHLGNFGLLMENESLTPLGMAPVFDHNRSMLFNLSDERFMAQDMDGLIDIYPRLMGEFNLNANDMLTDEIISDLRNLSGFQFSRHGRFDWPEERLRKFEHFIDRQIDKILNREKLFISRFE</sequence>
<dbReference type="OrthoDB" id="9812605at2"/>
<name>A0A415DS62_9FIRM</name>
<evidence type="ECO:0000313" key="2">
    <source>
        <dbReference type="Proteomes" id="UP000284841"/>
    </source>
</evidence>
<proteinExistence type="predicted"/>
<reference evidence="1 2" key="1">
    <citation type="submission" date="2018-08" db="EMBL/GenBank/DDBJ databases">
        <title>A genome reference for cultivated species of the human gut microbiota.</title>
        <authorList>
            <person name="Zou Y."/>
            <person name="Xue W."/>
            <person name="Luo G."/>
        </authorList>
    </citation>
    <scope>NUCLEOTIDE SEQUENCE [LARGE SCALE GENOMIC DNA]</scope>
    <source>
        <strain evidence="1 2">AM07-24</strain>
    </source>
</reference>
<protein>
    <submittedName>
        <fullName evidence="1">HipA protein</fullName>
    </submittedName>
</protein>
<dbReference type="Proteomes" id="UP000284841">
    <property type="component" value="Unassembled WGS sequence"/>
</dbReference>
<organism evidence="1 2">
    <name type="scientific">Emergencia timonensis</name>
    <dbReference type="NCBI Taxonomy" id="1776384"/>
    <lineage>
        <taxon>Bacteria</taxon>
        <taxon>Bacillati</taxon>
        <taxon>Bacillota</taxon>
        <taxon>Clostridia</taxon>
        <taxon>Peptostreptococcales</taxon>
        <taxon>Anaerovoracaceae</taxon>
        <taxon>Emergencia</taxon>
    </lineage>
</organism>
<gene>
    <name evidence="1" type="ORF">DW099_19760</name>
</gene>
<dbReference type="STRING" id="1776384.GCA_900086585_01544"/>
<comment type="caution">
    <text evidence="1">The sequence shown here is derived from an EMBL/GenBank/DDBJ whole genome shotgun (WGS) entry which is preliminary data.</text>
</comment>
<dbReference type="EMBL" id="QRMS01000014">
    <property type="protein sequence ID" value="RHJ82523.1"/>
    <property type="molecule type" value="Genomic_DNA"/>
</dbReference>